<dbReference type="InterPro" id="IPR036259">
    <property type="entry name" value="MFS_trans_sf"/>
</dbReference>
<evidence type="ECO:0000256" key="6">
    <source>
        <dbReference type="SAM" id="Phobius"/>
    </source>
</evidence>
<comment type="caution">
    <text evidence="8">The sequence shown here is derived from an EMBL/GenBank/DDBJ whole genome shotgun (WGS) entry which is preliminary data.</text>
</comment>
<evidence type="ECO:0000256" key="3">
    <source>
        <dbReference type="ARBA" id="ARBA00022692"/>
    </source>
</evidence>
<keyword evidence="9" id="KW-1185">Reference proteome</keyword>
<feature type="transmembrane region" description="Helical" evidence="6">
    <location>
        <begin position="66"/>
        <end position="88"/>
    </location>
</feature>
<gene>
    <name evidence="8" type="ORF">FB562_2253</name>
</gene>
<reference evidence="8 9" key="1">
    <citation type="submission" date="2019-06" db="EMBL/GenBank/DDBJ databases">
        <title>Sequencing the genomes of 1000 actinobacteria strains.</title>
        <authorList>
            <person name="Klenk H.-P."/>
        </authorList>
    </citation>
    <scope>NUCLEOTIDE SEQUENCE [LARGE SCALE GENOMIC DNA]</scope>
    <source>
        <strain evidence="8 9">DSM 26477</strain>
    </source>
</reference>
<dbReference type="InterPro" id="IPR050495">
    <property type="entry name" value="ATG22/LtaA_families"/>
</dbReference>
<dbReference type="AlphaFoldDB" id="A0A542YF56"/>
<keyword evidence="4 6" id="KW-1133">Transmembrane helix</keyword>
<dbReference type="OrthoDB" id="9768783at2"/>
<feature type="transmembrane region" description="Helical" evidence="6">
    <location>
        <begin position="108"/>
        <end position="127"/>
    </location>
</feature>
<comment type="subcellular location">
    <subcellularLocation>
        <location evidence="1">Cell membrane</location>
        <topology evidence="1">Multi-pass membrane protein</topology>
    </subcellularLocation>
</comment>
<sequence length="480" mass="50962">MSNESPDGDTTGSDVTATSIHVPAAANSGAIGAMGRDLPDGEHSIPRKQVFSWALWDWATQPFNSVILTFVFVALYLVGDSFIDPAIVALGTDSADYKAASAALDSQFGFALFIGGLFVAVLAPVMGQRGDSSGNRKRWLLINTLLLIVCMALLFFVEAAPAYFVLGISLVSAGSVFSEIAGVHYNAMLAQVSTRRTVGKVSGLGWGFGYLGGIVALVIVVIVTQLDWFGMDTSNGMAYRIIALGCAVWAIAFSIPIMLNVSESAGRTDRPKVGFLRSYVVLGHDVARIFRTSRSTFWFLIASAIYRDGLAGVFAFGAIIAAKVFGFSNNEVLIFGIVANLVAGISTILSGRLDDRFGARAVIMTALGGLIVASLVVFFLHDQGVIVFWVVGLVLCMFVGPAQASSRSLLARLAPAGHEGEIFGLYATTGRAASFMAPGLWALFTSVFVGTHWGILGIAIVLLVGFVFMLFVRTPQHVRG</sequence>
<keyword evidence="5 6" id="KW-0472">Membrane</keyword>
<organism evidence="8 9">
    <name type="scientific">Homoserinimonas aerilata</name>
    <dbReference type="NCBI Taxonomy" id="1162970"/>
    <lineage>
        <taxon>Bacteria</taxon>
        <taxon>Bacillati</taxon>
        <taxon>Actinomycetota</taxon>
        <taxon>Actinomycetes</taxon>
        <taxon>Micrococcales</taxon>
        <taxon>Microbacteriaceae</taxon>
        <taxon>Homoserinimonas</taxon>
    </lineage>
</organism>
<feature type="transmembrane region" description="Helical" evidence="6">
    <location>
        <begin position="139"/>
        <end position="157"/>
    </location>
</feature>
<evidence type="ECO:0000256" key="5">
    <source>
        <dbReference type="ARBA" id="ARBA00023136"/>
    </source>
</evidence>
<feature type="transmembrane region" description="Helical" evidence="6">
    <location>
        <begin position="450"/>
        <end position="472"/>
    </location>
</feature>
<accession>A0A542YF56</accession>
<feature type="transmembrane region" description="Helical" evidence="6">
    <location>
        <begin position="238"/>
        <end position="261"/>
    </location>
</feature>
<name>A0A542YF56_9MICO</name>
<evidence type="ECO:0000259" key="7">
    <source>
        <dbReference type="PROSITE" id="PS50850"/>
    </source>
</evidence>
<evidence type="ECO:0000256" key="1">
    <source>
        <dbReference type="ARBA" id="ARBA00004651"/>
    </source>
</evidence>
<dbReference type="EMBL" id="VFOM01000002">
    <property type="protein sequence ID" value="TQL46728.1"/>
    <property type="molecule type" value="Genomic_DNA"/>
</dbReference>
<dbReference type="Gene3D" id="1.20.1250.20">
    <property type="entry name" value="MFS general substrate transporter like domains"/>
    <property type="match status" value="1"/>
</dbReference>
<dbReference type="Proteomes" id="UP000317998">
    <property type="component" value="Unassembled WGS sequence"/>
</dbReference>
<dbReference type="InterPro" id="IPR024671">
    <property type="entry name" value="Atg22-like"/>
</dbReference>
<feature type="domain" description="Major facilitator superfamily (MFS) profile" evidence="7">
    <location>
        <begin position="288"/>
        <end position="480"/>
    </location>
</feature>
<dbReference type="PANTHER" id="PTHR23519:SF1">
    <property type="entry name" value="AUTOPHAGY-RELATED PROTEIN 22"/>
    <property type="match status" value="1"/>
</dbReference>
<feature type="transmembrane region" description="Helical" evidence="6">
    <location>
        <begin position="297"/>
        <end position="320"/>
    </location>
</feature>
<dbReference type="RefSeq" id="WP_141881367.1">
    <property type="nucleotide sequence ID" value="NZ_VFOM01000002.1"/>
</dbReference>
<feature type="transmembrane region" description="Helical" evidence="6">
    <location>
        <begin position="204"/>
        <end position="226"/>
    </location>
</feature>
<feature type="transmembrane region" description="Helical" evidence="6">
    <location>
        <begin position="386"/>
        <end position="402"/>
    </location>
</feature>
<feature type="transmembrane region" description="Helical" evidence="6">
    <location>
        <begin position="361"/>
        <end position="380"/>
    </location>
</feature>
<dbReference type="SUPFAM" id="SSF103473">
    <property type="entry name" value="MFS general substrate transporter"/>
    <property type="match status" value="1"/>
</dbReference>
<evidence type="ECO:0000313" key="9">
    <source>
        <dbReference type="Proteomes" id="UP000317998"/>
    </source>
</evidence>
<dbReference type="PANTHER" id="PTHR23519">
    <property type="entry name" value="AUTOPHAGY-RELATED PROTEIN 22"/>
    <property type="match status" value="1"/>
</dbReference>
<feature type="transmembrane region" description="Helical" evidence="6">
    <location>
        <begin position="423"/>
        <end position="444"/>
    </location>
</feature>
<feature type="transmembrane region" description="Helical" evidence="6">
    <location>
        <begin position="163"/>
        <end position="183"/>
    </location>
</feature>
<dbReference type="GO" id="GO:0022857">
    <property type="term" value="F:transmembrane transporter activity"/>
    <property type="evidence" value="ECO:0007669"/>
    <property type="project" value="InterPro"/>
</dbReference>
<dbReference type="PROSITE" id="PS50850">
    <property type="entry name" value="MFS"/>
    <property type="match status" value="1"/>
</dbReference>
<keyword evidence="2" id="KW-0813">Transport</keyword>
<dbReference type="GO" id="GO:0005886">
    <property type="term" value="C:plasma membrane"/>
    <property type="evidence" value="ECO:0007669"/>
    <property type="project" value="UniProtKB-SubCell"/>
</dbReference>
<evidence type="ECO:0000256" key="4">
    <source>
        <dbReference type="ARBA" id="ARBA00022989"/>
    </source>
</evidence>
<dbReference type="Pfam" id="PF11700">
    <property type="entry name" value="ATG22"/>
    <property type="match status" value="1"/>
</dbReference>
<dbReference type="InterPro" id="IPR020846">
    <property type="entry name" value="MFS_dom"/>
</dbReference>
<evidence type="ECO:0000313" key="8">
    <source>
        <dbReference type="EMBL" id="TQL46728.1"/>
    </source>
</evidence>
<proteinExistence type="predicted"/>
<feature type="transmembrane region" description="Helical" evidence="6">
    <location>
        <begin position="332"/>
        <end position="349"/>
    </location>
</feature>
<keyword evidence="3 6" id="KW-0812">Transmembrane</keyword>
<protein>
    <submittedName>
        <fullName evidence="8">UMF1 family MFS transporter</fullName>
    </submittedName>
</protein>
<evidence type="ECO:0000256" key="2">
    <source>
        <dbReference type="ARBA" id="ARBA00022448"/>
    </source>
</evidence>